<comment type="caution">
    <text evidence="1">The sequence shown here is derived from an EMBL/GenBank/DDBJ whole genome shotgun (WGS) entry which is preliminary data.</text>
</comment>
<evidence type="ECO:0000313" key="2">
    <source>
        <dbReference type="Proteomes" id="UP001417504"/>
    </source>
</evidence>
<sequence>METCLEVSPIFVLQLVAEKSSAGDQKEAAATAAPYHCQSRSTYRRKASEELCKEKMLTSANIWDCQSSPSFAILKL</sequence>
<accession>A0AAP0J9J8</accession>
<dbReference type="EMBL" id="JBBNAE010000004">
    <property type="protein sequence ID" value="KAK9129928.1"/>
    <property type="molecule type" value="Genomic_DNA"/>
</dbReference>
<dbReference type="Proteomes" id="UP001417504">
    <property type="component" value="Unassembled WGS sequence"/>
</dbReference>
<name>A0AAP0J9J8_9MAGN</name>
<keyword evidence="2" id="KW-1185">Reference proteome</keyword>
<dbReference type="AlphaFoldDB" id="A0AAP0J9J8"/>
<proteinExistence type="predicted"/>
<reference evidence="1 2" key="1">
    <citation type="submission" date="2024-01" db="EMBL/GenBank/DDBJ databases">
        <title>Genome assemblies of Stephania.</title>
        <authorList>
            <person name="Yang L."/>
        </authorList>
    </citation>
    <scope>NUCLEOTIDE SEQUENCE [LARGE SCALE GENOMIC DNA]</scope>
    <source>
        <strain evidence="1">QJT</strain>
        <tissue evidence="1">Leaf</tissue>
    </source>
</reference>
<protein>
    <submittedName>
        <fullName evidence="1">Uncharacterized protein</fullName>
    </submittedName>
</protein>
<gene>
    <name evidence="1" type="ORF">Sjap_010415</name>
</gene>
<evidence type="ECO:0000313" key="1">
    <source>
        <dbReference type="EMBL" id="KAK9129928.1"/>
    </source>
</evidence>
<organism evidence="1 2">
    <name type="scientific">Stephania japonica</name>
    <dbReference type="NCBI Taxonomy" id="461633"/>
    <lineage>
        <taxon>Eukaryota</taxon>
        <taxon>Viridiplantae</taxon>
        <taxon>Streptophyta</taxon>
        <taxon>Embryophyta</taxon>
        <taxon>Tracheophyta</taxon>
        <taxon>Spermatophyta</taxon>
        <taxon>Magnoliopsida</taxon>
        <taxon>Ranunculales</taxon>
        <taxon>Menispermaceae</taxon>
        <taxon>Menispermoideae</taxon>
        <taxon>Cissampelideae</taxon>
        <taxon>Stephania</taxon>
    </lineage>
</organism>